<dbReference type="Gene3D" id="3.30.1450.10">
    <property type="match status" value="1"/>
</dbReference>
<dbReference type="InterPro" id="IPR037873">
    <property type="entry name" value="BamE-like"/>
</dbReference>
<keyword evidence="4" id="KW-1185">Reference proteome</keyword>
<feature type="signal peptide" evidence="2">
    <location>
        <begin position="1"/>
        <end position="17"/>
    </location>
</feature>
<name>A0A480ASJ8_9BURK</name>
<evidence type="ECO:0000313" key="3">
    <source>
        <dbReference type="EMBL" id="GCL61748.1"/>
    </source>
</evidence>
<gene>
    <name evidence="3" type="ORF">AQPW35_08290</name>
</gene>
<proteinExistence type="predicted"/>
<feature type="chain" id="PRO_5019734208" evidence="2">
    <location>
        <begin position="18"/>
        <end position="155"/>
    </location>
</feature>
<sequence length="155" mass="16973">MLALVGLVAVLAGCAVLQEPMATPGQTEAEVLARLGTPTGRYTLPAGAQRLEYATGPYGRTTLMVDLGGDGRVTASQQVLTEANFAKVRHGMRRDDVLLLLGRPADKAGEYMNRQTWSWRYPTYECQWVRITFEPDGRVRGGASFLPDPRCDADE</sequence>
<accession>A0A480ASJ8</accession>
<dbReference type="AlphaFoldDB" id="A0A480ASJ8"/>
<reference evidence="4" key="1">
    <citation type="submission" date="2019-03" db="EMBL/GenBank/DDBJ databases">
        <title>Aquabacterium pictum sp.nov., the first bacteriochlorophyll a-containing freshwater bacterium in the genus Aquabacterium of the class Betaproteobacteria.</title>
        <authorList>
            <person name="Hirose S."/>
            <person name="Tank M."/>
            <person name="Hara E."/>
            <person name="Tamaki H."/>
            <person name="Takaichi S."/>
            <person name="Haruta S."/>
            <person name="Hanada S."/>
        </authorList>
    </citation>
    <scope>NUCLEOTIDE SEQUENCE [LARGE SCALE GENOMIC DNA]</scope>
    <source>
        <strain evidence="4">W35</strain>
    </source>
</reference>
<protein>
    <submittedName>
        <fullName evidence="3">Uncharacterized protein</fullName>
    </submittedName>
</protein>
<dbReference type="Proteomes" id="UP000301751">
    <property type="component" value="Unassembled WGS sequence"/>
</dbReference>
<organism evidence="3 4">
    <name type="scientific">Pseudaquabacterium pictum</name>
    <dbReference type="NCBI Taxonomy" id="2315236"/>
    <lineage>
        <taxon>Bacteria</taxon>
        <taxon>Pseudomonadati</taxon>
        <taxon>Pseudomonadota</taxon>
        <taxon>Betaproteobacteria</taxon>
        <taxon>Burkholderiales</taxon>
        <taxon>Sphaerotilaceae</taxon>
        <taxon>Pseudaquabacterium</taxon>
    </lineage>
</organism>
<evidence type="ECO:0000256" key="1">
    <source>
        <dbReference type="ARBA" id="ARBA00022729"/>
    </source>
</evidence>
<comment type="caution">
    <text evidence="3">The sequence shown here is derived from an EMBL/GenBank/DDBJ whole genome shotgun (WGS) entry which is preliminary data.</text>
</comment>
<evidence type="ECO:0000256" key="2">
    <source>
        <dbReference type="SAM" id="SignalP"/>
    </source>
</evidence>
<keyword evidence="1 2" id="KW-0732">Signal</keyword>
<dbReference type="EMBL" id="BJCL01000002">
    <property type="protein sequence ID" value="GCL61748.1"/>
    <property type="molecule type" value="Genomic_DNA"/>
</dbReference>
<evidence type="ECO:0000313" key="4">
    <source>
        <dbReference type="Proteomes" id="UP000301751"/>
    </source>
</evidence>